<keyword evidence="7" id="KW-0444">Lipid biosynthesis</keyword>
<feature type="domain" description="DAGKc" evidence="10">
    <location>
        <begin position="31"/>
        <end position="161"/>
    </location>
</feature>
<dbReference type="Pfam" id="PF00781">
    <property type="entry name" value="DAGK_cat"/>
    <property type="match status" value="1"/>
</dbReference>
<keyword evidence="5" id="KW-0418">Kinase</keyword>
<reference evidence="11 12" key="1">
    <citation type="submission" date="2019-12" db="EMBL/GenBank/DDBJ databases">
        <authorList>
            <person name="Kim Y.S."/>
        </authorList>
    </citation>
    <scope>NUCLEOTIDE SEQUENCE [LARGE SCALE GENOMIC DNA]</scope>
    <source>
        <strain evidence="11 12">MMS17-SY077</strain>
    </source>
</reference>
<dbReference type="Gene3D" id="2.60.200.40">
    <property type="match status" value="1"/>
</dbReference>
<dbReference type="Pfam" id="PF19279">
    <property type="entry name" value="YegS_C"/>
    <property type="match status" value="1"/>
</dbReference>
<keyword evidence="3" id="KW-0808">Transferase</keyword>
<keyword evidence="7" id="KW-0443">Lipid metabolism</keyword>
<comment type="caution">
    <text evidence="11">The sequence shown here is derived from an EMBL/GenBank/DDBJ whole genome shotgun (WGS) entry which is preliminary data.</text>
</comment>
<dbReference type="GO" id="GO:0008654">
    <property type="term" value="P:phospholipid biosynthetic process"/>
    <property type="evidence" value="ECO:0007669"/>
    <property type="project" value="UniProtKB-KW"/>
</dbReference>
<dbReference type="PANTHER" id="PTHR12358:SF54">
    <property type="entry name" value="SPHINGOSINE KINASE RELATED PROTEIN"/>
    <property type="match status" value="1"/>
</dbReference>
<evidence type="ECO:0000256" key="3">
    <source>
        <dbReference type="ARBA" id="ARBA00022679"/>
    </source>
</evidence>
<evidence type="ECO:0000256" key="6">
    <source>
        <dbReference type="ARBA" id="ARBA00022840"/>
    </source>
</evidence>
<protein>
    <recommendedName>
        <fullName evidence="10">DAGKc domain-containing protein</fullName>
    </recommendedName>
</protein>
<evidence type="ECO:0000256" key="8">
    <source>
        <dbReference type="ARBA" id="ARBA00023264"/>
    </source>
</evidence>
<evidence type="ECO:0000313" key="12">
    <source>
        <dbReference type="Proteomes" id="UP000438182"/>
    </source>
</evidence>
<evidence type="ECO:0000256" key="5">
    <source>
        <dbReference type="ARBA" id="ARBA00022777"/>
    </source>
</evidence>
<gene>
    <name evidence="11" type="ORF">GB864_05995</name>
</gene>
<comment type="similarity">
    <text evidence="2">Belongs to the diacylglycerol/lipid kinase family.</text>
</comment>
<dbReference type="InterPro" id="IPR016064">
    <property type="entry name" value="NAD/diacylglycerol_kinase_sf"/>
</dbReference>
<dbReference type="AlphaFoldDB" id="A0A6I4NVG6"/>
<dbReference type="InterPro" id="IPR050187">
    <property type="entry name" value="Lipid_Phosphate_FormReg"/>
</dbReference>
<dbReference type="GO" id="GO:0005524">
    <property type="term" value="F:ATP binding"/>
    <property type="evidence" value="ECO:0007669"/>
    <property type="project" value="UniProtKB-KW"/>
</dbReference>
<dbReference type="PANTHER" id="PTHR12358">
    <property type="entry name" value="SPHINGOSINE KINASE"/>
    <property type="match status" value="1"/>
</dbReference>
<keyword evidence="12" id="KW-1185">Reference proteome</keyword>
<dbReference type="InterPro" id="IPR045540">
    <property type="entry name" value="YegS/DAGK_C"/>
</dbReference>
<keyword evidence="4" id="KW-0547">Nucleotide-binding</keyword>
<accession>A0A6I4NVG6</accession>
<dbReference type="EMBL" id="WSTA01000019">
    <property type="protein sequence ID" value="MWB98101.1"/>
    <property type="molecule type" value="Genomic_DNA"/>
</dbReference>
<evidence type="ECO:0000313" key="11">
    <source>
        <dbReference type="EMBL" id="MWB98101.1"/>
    </source>
</evidence>
<dbReference type="SUPFAM" id="SSF111331">
    <property type="entry name" value="NAD kinase/diacylglycerol kinase-like"/>
    <property type="match status" value="1"/>
</dbReference>
<dbReference type="PROSITE" id="PS50146">
    <property type="entry name" value="DAGK"/>
    <property type="match status" value="1"/>
</dbReference>
<keyword evidence="6" id="KW-0067">ATP-binding</keyword>
<dbReference type="GO" id="GO:0016301">
    <property type="term" value="F:kinase activity"/>
    <property type="evidence" value="ECO:0007669"/>
    <property type="project" value="UniProtKB-KW"/>
</dbReference>
<keyword evidence="7" id="KW-0594">Phospholipid biosynthesis</keyword>
<evidence type="ECO:0000256" key="7">
    <source>
        <dbReference type="ARBA" id="ARBA00023209"/>
    </source>
</evidence>
<comment type="cofactor">
    <cofactor evidence="1">
        <name>Mg(2+)</name>
        <dbReference type="ChEBI" id="CHEBI:18420"/>
    </cofactor>
</comment>
<evidence type="ECO:0000259" key="10">
    <source>
        <dbReference type="PROSITE" id="PS50146"/>
    </source>
</evidence>
<evidence type="ECO:0000256" key="1">
    <source>
        <dbReference type="ARBA" id="ARBA00001946"/>
    </source>
</evidence>
<evidence type="ECO:0000256" key="4">
    <source>
        <dbReference type="ARBA" id="ARBA00022741"/>
    </source>
</evidence>
<dbReference type="InterPro" id="IPR001206">
    <property type="entry name" value="Diacylglycerol_kinase_cat_dom"/>
</dbReference>
<dbReference type="Gene3D" id="3.40.50.10330">
    <property type="entry name" value="Probable inorganic polyphosphate/atp-NAD kinase, domain 1"/>
    <property type="match status" value="1"/>
</dbReference>
<dbReference type="Proteomes" id="UP000438182">
    <property type="component" value="Unassembled WGS sequence"/>
</dbReference>
<keyword evidence="8" id="KW-1208">Phospholipid metabolism</keyword>
<feature type="region of interest" description="Disordered" evidence="9">
    <location>
        <begin position="1"/>
        <end position="40"/>
    </location>
</feature>
<sequence length="354" mass="37648">MAEAGNAGTDPGSAQEAARDEERPAPAGSESDAPRAAIISNPSKQGIDVLRTAVAAAEERQGWAPSLWIDTSVEDPGVGMAAEAVEARVQLVIAAGGDGTIRAVADGLRGSGIPMGIVPLGTGNLFARNLRLPIDDPADCVVLAFAGVERKVDVLVAEVERADGSRERHGSLVMAGVGIDATMISNTNPDLKRRVGWLAYVEGGLRALPASAPFRAAYKVEGGSVHHSRVSSILIANLGDLPGNIELVPDAAIDDGLLDVVVLQPRSWFGWIFIWFRVSWQNRVMRRSRLGRQFIDLTGGSRRTEIVYRRGSEARVRVADGVPQEFEIDGDAFGEIVAARFWTDAGALVVRVEG</sequence>
<name>A0A6I4NVG6_9MICO</name>
<organism evidence="11 12">
    <name type="scientific">Agromyces seonyuensis</name>
    <dbReference type="NCBI Taxonomy" id="2662446"/>
    <lineage>
        <taxon>Bacteria</taxon>
        <taxon>Bacillati</taxon>
        <taxon>Actinomycetota</taxon>
        <taxon>Actinomycetes</taxon>
        <taxon>Micrococcales</taxon>
        <taxon>Microbacteriaceae</taxon>
        <taxon>Agromyces</taxon>
    </lineage>
</organism>
<dbReference type="RefSeq" id="WP_160423445.1">
    <property type="nucleotide sequence ID" value="NZ_WSTA01000019.1"/>
</dbReference>
<dbReference type="InterPro" id="IPR017438">
    <property type="entry name" value="ATP-NAD_kinase_N"/>
</dbReference>
<evidence type="ECO:0000256" key="2">
    <source>
        <dbReference type="ARBA" id="ARBA00005983"/>
    </source>
</evidence>
<proteinExistence type="inferred from homology"/>
<evidence type="ECO:0000256" key="9">
    <source>
        <dbReference type="SAM" id="MobiDB-lite"/>
    </source>
</evidence>
<dbReference type="SMART" id="SM00046">
    <property type="entry name" value="DAGKc"/>
    <property type="match status" value="1"/>
</dbReference>